<organism evidence="2 3">
    <name type="scientific">Roseateles aquatilis</name>
    <dbReference type="NCBI Taxonomy" id="431061"/>
    <lineage>
        <taxon>Bacteria</taxon>
        <taxon>Pseudomonadati</taxon>
        <taxon>Pseudomonadota</taxon>
        <taxon>Betaproteobacteria</taxon>
        <taxon>Burkholderiales</taxon>
        <taxon>Sphaerotilaceae</taxon>
        <taxon>Roseateles</taxon>
    </lineage>
</organism>
<name>A0A246IU92_9BURK</name>
<dbReference type="EMBL" id="NIOF01000019">
    <property type="protein sequence ID" value="OWQ83783.1"/>
    <property type="molecule type" value="Genomic_DNA"/>
</dbReference>
<feature type="signal peptide" evidence="1">
    <location>
        <begin position="1"/>
        <end position="35"/>
    </location>
</feature>
<dbReference type="Gene3D" id="1.25.40.10">
    <property type="entry name" value="Tetratricopeptide repeat domain"/>
    <property type="match status" value="1"/>
</dbReference>
<sequence length="176" mass="19289">MRSRPPVTSKGHPVKSRTTLALALALGAFSMQLMAADIAPPAPTPAAAKDPLAAARKSIDARQWDAALKELRRVDDRGSADWNNLMGYTLRKSSTPDLAASERYYDAALRIDPHHRNALEYSGELYLMKGELPKAQARLAALASECSSRCEQHQELQAAIDRYVANGNKYVPSGKW</sequence>
<protein>
    <recommendedName>
        <fullName evidence="4">Tetratricopeptide repeat protein</fullName>
    </recommendedName>
</protein>
<reference evidence="2 3" key="1">
    <citation type="journal article" date="2008" name="Int. J. Syst. Evol. Microbiol.">
        <title>Description of Roseateles aquatilis sp. nov. and Roseateles terrae sp. nov., in the class Betaproteobacteria, and emended description of the genus Roseateles.</title>
        <authorList>
            <person name="Gomila M."/>
            <person name="Bowien B."/>
            <person name="Falsen E."/>
            <person name="Moore E.R."/>
            <person name="Lalucat J."/>
        </authorList>
    </citation>
    <scope>NUCLEOTIDE SEQUENCE [LARGE SCALE GENOMIC DNA]</scope>
    <source>
        <strain evidence="2 3">CCUG 48205</strain>
    </source>
</reference>
<accession>A0A246IU92</accession>
<dbReference type="Proteomes" id="UP000197468">
    <property type="component" value="Unassembled WGS sequence"/>
</dbReference>
<dbReference type="InterPro" id="IPR011990">
    <property type="entry name" value="TPR-like_helical_dom_sf"/>
</dbReference>
<proteinExistence type="predicted"/>
<keyword evidence="3" id="KW-1185">Reference proteome</keyword>
<evidence type="ECO:0008006" key="4">
    <source>
        <dbReference type="Google" id="ProtNLM"/>
    </source>
</evidence>
<evidence type="ECO:0000313" key="3">
    <source>
        <dbReference type="Proteomes" id="UP000197468"/>
    </source>
</evidence>
<keyword evidence="1" id="KW-0732">Signal</keyword>
<evidence type="ECO:0000313" key="2">
    <source>
        <dbReference type="EMBL" id="OWQ83783.1"/>
    </source>
</evidence>
<evidence type="ECO:0000256" key="1">
    <source>
        <dbReference type="SAM" id="SignalP"/>
    </source>
</evidence>
<dbReference type="OrthoDB" id="8592798at2"/>
<dbReference type="AlphaFoldDB" id="A0A246IU92"/>
<comment type="caution">
    <text evidence="2">The sequence shown here is derived from an EMBL/GenBank/DDBJ whole genome shotgun (WGS) entry which is preliminary data.</text>
</comment>
<gene>
    <name evidence="2" type="ORF">CDN99_25275</name>
</gene>
<feature type="chain" id="PRO_5012286667" description="Tetratricopeptide repeat protein" evidence="1">
    <location>
        <begin position="36"/>
        <end position="176"/>
    </location>
</feature>
<dbReference type="SUPFAM" id="SSF48452">
    <property type="entry name" value="TPR-like"/>
    <property type="match status" value="1"/>
</dbReference>